<reference evidence="48" key="1">
    <citation type="submission" date="2021-02" db="EMBL/GenBank/DDBJ databases">
        <title>Comparative viral metagenomics from chicken feces and farm dust in the Netherlands.</title>
        <authorList>
            <person name="de Rooij M.M.T."/>
            <person name="Messink A.B."/>
            <person name="Wouters I.M."/>
            <person name="Smit L.A.M."/>
            <person name="Heederik D.J.J."/>
            <person name="Koopmans M.P.G."/>
            <person name="Phan M.V.T."/>
        </authorList>
    </citation>
    <scope>NUCLEOTIDE SEQUENCE</scope>
    <source>
        <strain evidence="48">Chicken/NLD/2019/V_M_038_picorna_3</strain>
    </source>
</reference>
<evidence type="ECO:0000256" key="20">
    <source>
        <dbReference type="ARBA" id="ARBA00022707"/>
    </source>
</evidence>
<comment type="function">
    <text evidence="43">Lies on the inner surface of the capsid shell. After binding to the host receptor, the capsid undergoes conformational changes. Capsid protein VP4 is released, Capsid protein VP1 N-terminus is externalized, and together, they shape a pore in the host membrane through which the viral genome is translocated into the host cell cytoplasm.</text>
</comment>
<accession>A0A8F5PKA9</accession>
<evidence type="ECO:0000256" key="5">
    <source>
        <dbReference type="ARBA" id="ARBA00011124"/>
    </source>
</evidence>
<dbReference type="GO" id="GO:0019062">
    <property type="term" value="P:virion attachment to host cell"/>
    <property type="evidence" value="ECO:0007669"/>
    <property type="project" value="UniProtKB-KW"/>
</dbReference>
<comment type="subunit">
    <text evidence="6">Interacts with capsid protein VP1 and capsid protein VP3 to form heterotrimeric protomers.</text>
</comment>
<keyword evidence="35" id="KW-0406">Ion transport</keyword>
<evidence type="ECO:0000256" key="37">
    <source>
        <dbReference type="ARBA" id="ARBA00023200"/>
    </source>
</evidence>
<dbReference type="GO" id="GO:0006351">
    <property type="term" value="P:DNA-templated transcription"/>
    <property type="evidence" value="ECO:0007669"/>
    <property type="project" value="InterPro"/>
</dbReference>
<dbReference type="GO" id="GO:0039657">
    <property type="term" value="P:symbiont-mediated suppression of host gene expression"/>
    <property type="evidence" value="ECO:0007669"/>
    <property type="project" value="UniProtKB-KW"/>
</dbReference>
<evidence type="ECO:0000256" key="2">
    <source>
        <dbReference type="ARBA" id="ARBA00004295"/>
    </source>
</evidence>
<keyword evidence="14" id="KW-0945">Host-virus interaction</keyword>
<evidence type="ECO:0000256" key="33">
    <source>
        <dbReference type="ARBA" id="ARBA00022995"/>
    </source>
</evidence>
<evidence type="ECO:0000256" key="3">
    <source>
        <dbReference type="ARBA" id="ARBA00004328"/>
    </source>
</evidence>
<dbReference type="Pfam" id="PF00680">
    <property type="entry name" value="RdRP_1"/>
    <property type="match status" value="1"/>
</dbReference>
<dbReference type="Gene3D" id="2.40.10.10">
    <property type="entry name" value="Trypsin-like serine proteases"/>
    <property type="match status" value="2"/>
</dbReference>
<evidence type="ECO:0000256" key="28">
    <source>
        <dbReference type="ARBA" id="ARBA00022842"/>
    </source>
</evidence>
<comment type="function">
    <text evidence="1">Localizes the viral replication complex to the surface of membranous vesicles. Together with protein 3CD binds the Cis-Active RNA Element (CRE) which is involved in RNA synthesis initiation. Acts as a cofactor to stimulate the activity of 3D polymerase, maybe through a nucleid acid chaperone activity.</text>
</comment>
<evidence type="ECO:0000256" key="14">
    <source>
        <dbReference type="ARBA" id="ARBA00022581"/>
    </source>
</evidence>
<evidence type="ECO:0000256" key="11">
    <source>
        <dbReference type="ARBA" id="ARBA00022520"/>
    </source>
</evidence>
<dbReference type="GO" id="GO:0003723">
    <property type="term" value="F:RNA binding"/>
    <property type="evidence" value="ECO:0007669"/>
    <property type="project" value="UniProtKB-KW"/>
</dbReference>
<keyword evidence="9" id="KW-0696">RNA-directed RNA polymerase</keyword>
<dbReference type="InterPro" id="IPR059138">
    <property type="entry name" value="Pico_VP1"/>
</dbReference>
<evidence type="ECO:0000256" key="31">
    <source>
        <dbReference type="ARBA" id="ARBA00022884"/>
    </source>
</evidence>
<dbReference type="InterPro" id="IPR014759">
    <property type="entry name" value="Helicase_SF3_ssRNA_vir"/>
</dbReference>
<evidence type="ECO:0000256" key="17">
    <source>
        <dbReference type="ARBA" id="ARBA00022679"/>
    </source>
</evidence>
<keyword evidence="10" id="KW-1036">Host cytoplasmic vesicle</keyword>
<evidence type="ECO:0000256" key="39">
    <source>
        <dbReference type="ARBA" id="ARBA00023255"/>
    </source>
</evidence>
<feature type="domain" description="RdRp catalytic" evidence="45">
    <location>
        <begin position="2260"/>
        <end position="2377"/>
    </location>
</feature>
<dbReference type="GO" id="GO:0003968">
    <property type="term" value="F:RNA-directed RNA polymerase activity"/>
    <property type="evidence" value="ECO:0007669"/>
    <property type="project" value="UniProtKB-KW"/>
</dbReference>
<keyword evidence="24" id="KW-0347">Helicase</keyword>
<dbReference type="InterPro" id="IPR000199">
    <property type="entry name" value="Peptidase_C3A/C3B_picornavir"/>
</dbReference>
<keyword evidence="39" id="KW-1172">Pore-mediated penetration of viral genome into host cell</keyword>
<evidence type="ECO:0000256" key="24">
    <source>
        <dbReference type="ARBA" id="ARBA00022806"/>
    </source>
</evidence>
<keyword evidence="20" id="KW-0519">Myristate</keyword>
<protein>
    <recommendedName>
        <fullName evidence="7">Genome polyprotein</fullName>
    </recommendedName>
</protein>
<evidence type="ECO:0000256" key="32">
    <source>
        <dbReference type="ARBA" id="ARBA00022953"/>
    </source>
</evidence>
<keyword evidence="25" id="KW-0788">Thiol protease</keyword>
<keyword evidence="33" id="KW-1190">Host gene expression shutoff by virus</keyword>
<keyword evidence="16" id="KW-0645">Protease</keyword>
<dbReference type="GO" id="GO:0005198">
    <property type="term" value="F:structural molecule activity"/>
    <property type="evidence" value="ECO:0007669"/>
    <property type="project" value="InterPro"/>
</dbReference>
<dbReference type="GO" id="GO:0034220">
    <property type="term" value="P:monoatomic ion transmembrane transport"/>
    <property type="evidence" value="ECO:0007669"/>
    <property type="project" value="UniProtKB-KW"/>
</dbReference>
<comment type="subcellular location">
    <subcellularLocation>
        <location evidence="2">Host cytoplasmic vesicle membrane</location>
        <topology evidence="2">Peripheral membrane protein</topology>
        <orientation evidence="2">Cytoplasmic side</orientation>
    </subcellularLocation>
    <subcellularLocation>
        <location evidence="3">Virion</location>
    </subcellularLocation>
</comment>
<keyword evidence="17" id="KW-0808">Transferase</keyword>
<keyword evidence="31" id="KW-0694">RNA-binding</keyword>
<evidence type="ECO:0000259" key="46">
    <source>
        <dbReference type="PROSITE" id="PS51218"/>
    </source>
</evidence>
<keyword evidence="11" id="KW-0191">Covalent protein-RNA linkage</keyword>
<evidence type="ECO:0000256" key="18">
    <source>
        <dbReference type="ARBA" id="ARBA00022695"/>
    </source>
</evidence>
<keyword evidence="38" id="KW-1262">Eukaryotic host gene expression shutoff by virus</keyword>
<evidence type="ECO:0000313" key="48">
    <source>
        <dbReference type="EMBL" id="QXO14881.1"/>
    </source>
</evidence>
<evidence type="ECO:0000256" key="29">
    <source>
        <dbReference type="ARBA" id="ARBA00022844"/>
    </source>
</evidence>
<feature type="domain" description="Peptidase C3" evidence="47">
    <location>
        <begin position="1842"/>
        <end position="2018"/>
    </location>
</feature>
<dbReference type="Gene3D" id="1.20.960.20">
    <property type="match status" value="1"/>
</dbReference>
<keyword evidence="26" id="KW-1193">Eukaryotic host translation shutoff by virus</keyword>
<evidence type="ECO:0000256" key="19">
    <source>
        <dbReference type="ARBA" id="ARBA00022706"/>
    </source>
</evidence>
<evidence type="ECO:0000256" key="41">
    <source>
        <dbReference type="ARBA" id="ARBA00023296"/>
    </source>
</evidence>
<dbReference type="GO" id="GO:0005524">
    <property type="term" value="F:ATP binding"/>
    <property type="evidence" value="ECO:0007669"/>
    <property type="project" value="UniProtKB-KW"/>
</dbReference>
<dbReference type="EMBL" id="MW684801">
    <property type="protein sequence ID" value="QXO14881.1"/>
    <property type="molecule type" value="Genomic_RNA"/>
</dbReference>
<evidence type="ECO:0000256" key="30">
    <source>
        <dbReference type="ARBA" id="ARBA00022870"/>
    </source>
</evidence>
<proteinExistence type="inferred from homology"/>
<keyword evidence="32" id="KW-0693">Viral RNA replication</keyword>
<dbReference type="PROSITE" id="PS51874">
    <property type="entry name" value="PCV_3C_PRO"/>
    <property type="match status" value="1"/>
</dbReference>
<evidence type="ECO:0000256" key="42">
    <source>
        <dbReference type="ARBA" id="ARBA00023303"/>
    </source>
</evidence>
<dbReference type="GO" id="GO:0015267">
    <property type="term" value="F:channel activity"/>
    <property type="evidence" value="ECO:0007669"/>
    <property type="project" value="UniProtKB-KW"/>
</dbReference>
<keyword evidence="29" id="KW-0946">Virion</keyword>
<feature type="domain" description="SF3 helicase" evidence="46">
    <location>
        <begin position="1491"/>
        <end position="1654"/>
    </location>
</feature>
<comment type="subunit">
    <text evidence="5">Interacts with RNA-directed RNA polymerase.</text>
</comment>
<evidence type="ECO:0000256" key="23">
    <source>
        <dbReference type="ARBA" id="ARBA00022804"/>
    </source>
</evidence>
<evidence type="ECO:0000256" key="4">
    <source>
        <dbReference type="ARBA" id="ARBA00008303"/>
    </source>
</evidence>
<dbReference type="PROSITE" id="PS51218">
    <property type="entry name" value="SF3_HELICASE_2"/>
    <property type="match status" value="1"/>
</dbReference>
<evidence type="ECO:0000256" key="25">
    <source>
        <dbReference type="ARBA" id="ARBA00022807"/>
    </source>
</evidence>
<keyword evidence="22" id="KW-0378">Hydrolase</keyword>
<dbReference type="Pfam" id="PF22663">
    <property type="entry name" value="Rhv_5"/>
    <property type="match status" value="1"/>
</dbReference>
<evidence type="ECO:0000256" key="21">
    <source>
        <dbReference type="ARBA" id="ARBA00022741"/>
    </source>
</evidence>
<evidence type="ECO:0000256" key="1">
    <source>
        <dbReference type="ARBA" id="ARBA00002750"/>
    </source>
</evidence>
<keyword evidence="23" id="KW-1161">Viral attachment to host cell</keyword>
<keyword evidence="12" id="KW-0597">Phosphoprotein</keyword>
<dbReference type="InterPro" id="IPR007094">
    <property type="entry name" value="RNA-dir_pol_PSvirus"/>
</dbReference>
<dbReference type="GO" id="GO:0004197">
    <property type="term" value="F:cysteine-type endopeptidase activity"/>
    <property type="evidence" value="ECO:0007669"/>
    <property type="project" value="InterPro"/>
</dbReference>
<evidence type="ECO:0000256" key="36">
    <source>
        <dbReference type="ARBA" id="ARBA00023136"/>
    </source>
</evidence>
<evidence type="ECO:0000256" key="40">
    <source>
        <dbReference type="ARBA" id="ARBA00023288"/>
    </source>
</evidence>
<dbReference type="GO" id="GO:0044694">
    <property type="term" value="P:symbiont genome entry into host cell via pore formation in plasma membrane"/>
    <property type="evidence" value="ECO:0007669"/>
    <property type="project" value="UniProtKB-KW"/>
</dbReference>
<dbReference type="GO" id="GO:0003724">
    <property type="term" value="F:RNA helicase activity"/>
    <property type="evidence" value="ECO:0007669"/>
    <property type="project" value="InterPro"/>
</dbReference>
<keyword evidence="27" id="KW-0067">ATP-binding</keyword>
<dbReference type="InterPro" id="IPR043128">
    <property type="entry name" value="Rev_trsase/Diguanyl_cyclase"/>
</dbReference>
<keyword evidence="28" id="KW-0460">Magnesium</keyword>
<evidence type="ECO:0000256" key="35">
    <source>
        <dbReference type="ARBA" id="ARBA00023065"/>
    </source>
</evidence>
<dbReference type="InterPro" id="IPR003138">
    <property type="entry name" value="Pico_P1A"/>
</dbReference>
<dbReference type="Pfam" id="PF00548">
    <property type="entry name" value="Peptidase_C3"/>
    <property type="match status" value="1"/>
</dbReference>
<dbReference type="InterPro" id="IPR043504">
    <property type="entry name" value="Peptidase_S1_PA_chymotrypsin"/>
</dbReference>
<dbReference type="InterPro" id="IPR001205">
    <property type="entry name" value="RNA-dir_pol_C"/>
</dbReference>
<keyword evidence="30" id="KW-1043">Host membrane</keyword>
<evidence type="ECO:0000259" key="45">
    <source>
        <dbReference type="PROSITE" id="PS50507"/>
    </source>
</evidence>
<evidence type="ECO:0000256" key="9">
    <source>
        <dbReference type="ARBA" id="ARBA00022484"/>
    </source>
</evidence>
<keyword evidence="34" id="KW-1182">Viral ion channel</keyword>
<keyword evidence="13" id="KW-0167">Capsid protein</keyword>
<keyword evidence="8" id="KW-0813">Transport</keyword>
<dbReference type="InterPro" id="IPR033703">
    <property type="entry name" value="Rhv-like"/>
</dbReference>
<evidence type="ECO:0000256" key="13">
    <source>
        <dbReference type="ARBA" id="ARBA00022561"/>
    </source>
</evidence>
<keyword evidence="40" id="KW-0449">Lipoprotein</keyword>
<sequence length="2497" mass="280123">MDCITFPKFTTYFQHRPARMLKMATWLKRKLQDWGSYELRKLYVWEGYNPYRNNFFHQYVKEQARECNGFDRHEMRPQCRIGVEHDGQDYRHFVCKRHAHAESPLCCGCACREHGPAIYGYNLSTHEMMNLPGHYLIKKKIRNYPIFQGCSDVSGWHFVCAQHEDKCAADNKCCCCDYRQNTFECAACVLNENLPDQRSHYRLPNFPSFPVEDLHRLLQFYPLDRIALNEEGRLEVIPQGVLQGPSCQKLKPCKPKRYCDPGHCHAVCRRHRGLEKCCLCSQIPVEVDEYMDIEQLDHPCFGRKTQCIGANGLHWQCEGHEGMDECCCCKYDEVDCEMSEDVVEECNRLLPVKSVKQLFPCYGDRSPISMGDGRLHWVCEGHNGVQMHCCCCDGLFQGQVNATATGNKQLGAYGGSTINYINYYGTDYANANNSPAQNLDPASFTEPITDIAKDTMIPDLQSPSAEQCGYSDRIMMITAGNSSMITQEAACGAVVAYGVTPSYSENQGNNVDLPTRPGVSCDRFYTLNSLYWSKTGFQPNNTTQTGGKVRAKLDIFWALQEMGMFGQNCEYHYLCRTGFVVHVQLNATKFHQGCVGVYCVPEDQSWNMGEHGEIEPQAPNWTARGRWQFKDLSEDGDWHQWNIYPHQMINIRSNNSATIVLPYLNITPACLTKIHSPWSLNLLVLADLDYSAGAATTVPITVSIAPQYSEFAGLRAAASLNGVPTFDVPGSGQFVSTLRNSGFPLYSQFQTTHNFQNPGKFNNLLEVCMIGTFADVGQTQDDQLEGAVNTTMMNAIVANNAADRKIFSLDVSLGANYLQNTYIGRLAKMFQQYRGSLKFTFMYCGSSMITGKILLAYTPPGGTQPTTRLDAMLGTHIVWDIGLQSSISFTVPYISTSQYRMTSGENTAISVCGWITAWYQTSFVYPPGTPTTSQIITTVSCCEDFVFRLPMDNPYFQGPTTIQNAVEQLVSDAMSLKAPATAVNPHSNDTVTTSDSSELINAAPPLTAMETGKTQIDTGDTFAVQPSRMTFSRSDTDFEYLFSRYHYVASINLKTTPTTGNPQPQVVEVPIDFTMIANGTNMARTLFCMATYYRCAFDFVFVPVATNPTAGIIDATIQYMFSPSGSIEPGASEVSWASSINPVTTFRLQQNWSSVRIPFLSTANYYSTFFNGYGVFSGQSEYGINPCNTIGSFYFRLLDQEAAKQVAIQIWVRPINMEVCCPRPITRFSRAPLESLSRNRLVVPSSHHEVGTNSILKAGVLQGPWTPEKQGVFDKLKTTMNEAANQMGSEMGSAISSNLIKGIEKTLMSFEPEDDNHWVLDVLEWITKLVCAITIMVRGSHDPAIIAPCCVMLGIDILTSDPVDYIKRKICQYVGCKYWEMKVKQCLNPCKQGPDWMRDLNTALNIGKGFDWMIGKIKELIMWIKELVAKIKHQETMADELKFYLNEWFTYQKDPSKFTRGSVNKLCETLLSIKDKVQEEAEVPKFLFQQLVRIESDIRKELSHGRSRSFEPVALVIRGSPGQGKSLATSIIGRALSKFYRVAEPYSLPPDPKYFDGYKGQMVTIMDDLGQNPDGADFQFLCQMVSTVDFFPPMADLEDKGSPFISDFILASTNLRTFNPPTICDVSALNRRFLLDLTIEVSKDFQNTAGKLDVQKALQKCDHEVDVIYTKHCCPLVCGKAIKLVNKKGDKFSLNEVIGILISEAEKKRKVGVSVDGLFQGPLKVRPLLEPVTVSGSSLPEDVADALMAIKPDDELIEKLEQQGFIVPVSVKNKTLVRQVSHWRRILKASVIGLGVLATIGGLIYAFSHKFSHQGPYEGATKTQLQKPEIRTIQIQGPHGLNPDLQFAEKIRKKNLFSIKTGAGVYTGVGVYSRTILLPKHAAVKPYFLGDTELEVDDEWELVLPGNRNLELVCVSFKNINEFCDLRKYIPDKIDSYKDAILVMNSDIISAVVPVGRVTPLSSVCLSGDVVNRTLTYRYPTKNGWCGGLIVKAGQVIGLHVGGDGYNGFASCLLANYFSQKQGLIVKEEKAEWKGEKVTSYMPKKTQLLPSVYHDIVPGEKEPAVLSNSDPRFKGDLKQSVLSKYKGNTFPHELVKKGLLSVNLDEIRTAVQHYVEQIKPLLPDDVCEPLTLDEAIEGYKGLQKLDLSTSAGFPYNVQGISKKQLMANNRKLLLEGLDLHGYGLPFTCYLKDELRSKSKVLTGNTRVIEASSINDSLLARQIFGRLYAFFCDNPGTVTGLAVGCNPDRDWTRFYTEFSSSYVVSFDYKNFDASLSPMWFAALQEFLQQLGFDSDNVEFIVDHMCNSVHLWGDTFLHIEGGMPSGCSGTSVFNSIINNIIMKTIIPLAYKGIDLDALKILAYGDDLLVGYPFPLNGEPIAKVAQLFGLNITPADKGEHFKDGSSIEDHTFLKRGFKPDETFPFLVHPTMDKQAIYESLRWTRDPKDFQDHVRCLFELIWHHGEEEYEEFRSTLRKSHIYKALNIPPYQYLRRKWLDLF</sequence>
<dbReference type="Gene3D" id="4.10.880.10">
    <property type="entry name" value="Poliovirus 3D polymerase Domain 1 (Nucleotidyltransferase)"/>
    <property type="match status" value="1"/>
</dbReference>
<dbReference type="Pfam" id="PF00910">
    <property type="entry name" value="RNA_helicase"/>
    <property type="match status" value="1"/>
</dbReference>
<comment type="similarity">
    <text evidence="4">Belongs to the picornaviruses polyprotein family.</text>
</comment>
<dbReference type="Pfam" id="PF02226">
    <property type="entry name" value="Pico_P1A"/>
    <property type="match status" value="1"/>
</dbReference>
<keyword evidence="36" id="KW-0472">Membrane</keyword>
<keyword evidence="37" id="KW-1035">Host cytoplasm</keyword>
<dbReference type="GO" id="GO:0044162">
    <property type="term" value="C:host cell cytoplasmic vesicle membrane"/>
    <property type="evidence" value="ECO:0007669"/>
    <property type="project" value="UniProtKB-SubCell"/>
</dbReference>
<evidence type="ECO:0000256" key="34">
    <source>
        <dbReference type="ARBA" id="ARBA00023039"/>
    </source>
</evidence>
<dbReference type="Gene3D" id="2.60.120.20">
    <property type="match status" value="3"/>
</dbReference>
<evidence type="ECO:0000256" key="22">
    <source>
        <dbReference type="ARBA" id="ARBA00022801"/>
    </source>
</evidence>
<dbReference type="InterPro" id="IPR043502">
    <property type="entry name" value="DNA/RNA_pol_sf"/>
</dbReference>
<evidence type="ECO:0000256" key="38">
    <source>
        <dbReference type="ARBA" id="ARBA00023247"/>
    </source>
</evidence>
<dbReference type="InterPro" id="IPR001676">
    <property type="entry name" value="Picornavirus_capsid"/>
</dbReference>
<evidence type="ECO:0000256" key="16">
    <source>
        <dbReference type="ARBA" id="ARBA00022670"/>
    </source>
</evidence>
<evidence type="ECO:0000256" key="8">
    <source>
        <dbReference type="ARBA" id="ARBA00022448"/>
    </source>
</evidence>
<dbReference type="CDD" id="cd00205">
    <property type="entry name" value="rhv_like"/>
    <property type="match status" value="3"/>
</dbReference>
<dbReference type="InterPro" id="IPR044067">
    <property type="entry name" value="PCV_3C_PRO"/>
</dbReference>
<keyword evidence="42" id="KW-0407">Ion channel</keyword>
<dbReference type="GO" id="GO:0039618">
    <property type="term" value="C:T=pseudo3 icosahedral viral capsid"/>
    <property type="evidence" value="ECO:0007669"/>
    <property type="project" value="UniProtKB-KW"/>
</dbReference>
<evidence type="ECO:0000256" key="7">
    <source>
        <dbReference type="ARBA" id="ARBA00020107"/>
    </source>
</evidence>
<dbReference type="SUPFAM" id="SSF88633">
    <property type="entry name" value="Positive stranded ssRNA viruses"/>
    <property type="match status" value="2"/>
</dbReference>
<dbReference type="SUPFAM" id="SSF56672">
    <property type="entry name" value="DNA/RNA polymerases"/>
    <property type="match status" value="1"/>
</dbReference>
<evidence type="ECO:0000256" key="26">
    <source>
        <dbReference type="ARBA" id="ARBA00022809"/>
    </source>
</evidence>
<keyword evidence="41" id="KW-1160">Virus entry into host cell</keyword>
<dbReference type="Pfam" id="PF00073">
    <property type="entry name" value="Rhv"/>
    <property type="match status" value="2"/>
</dbReference>
<comment type="function">
    <text evidence="44">Component of immature procapsids, which is cleaved into capsid proteins VP4 and VP2 after maturation. Allows the capsid to remain inactive before the maturation step.</text>
</comment>
<organism evidence="48">
    <name type="scientific">Anativirus sp</name>
    <dbReference type="NCBI Taxonomy" id="2809150"/>
    <lineage>
        <taxon>Viruses</taxon>
        <taxon>Riboviria</taxon>
        <taxon>Orthornavirae</taxon>
        <taxon>Pisuviricota</taxon>
        <taxon>Pisoniviricetes</taxon>
        <taxon>Picornavirales</taxon>
        <taxon>Picornaviridae</taxon>
        <taxon>Ensavirinae</taxon>
        <taxon>Anativirus</taxon>
    </lineage>
</organism>
<keyword evidence="19" id="KW-1143">T=pseudo3 icosahedral capsid protein</keyword>
<keyword evidence="21" id="KW-0547">Nucleotide-binding</keyword>
<evidence type="ECO:0000256" key="10">
    <source>
        <dbReference type="ARBA" id="ARBA00022488"/>
    </source>
</evidence>
<evidence type="ECO:0000256" key="12">
    <source>
        <dbReference type="ARBA" id="ARBA00022553"/>
    </source>
</evidence>
<dbReference type="PROSITE" id="PS50507">
    <property type="entry name" value="RDRP_SSRNA_POS"/>
    <property type="match status" value="1"/>
</dbReference>
<dbReference type="GO" id="GO:0006508">
    <property type="term" value="P:proteolysis"/>
    <property type="evidence" value="ECO:0007669"/>
    <property type="project" value="UniProtKB-KW"/>
</dbReference>
<evidence type="ECO:0000256" key="44">
    <source>
        <dbReference type="ARBA" id="ARBA00045749"/>
    </source>
</evidence>
<evidence type="ECO:0000256" key="6">
    <source>
        <dbReference type="ARBA" id="ARBA00011474"/>
    </source>
</evidence>
<dbReference type="InterPro" id="IPR029053">
    <property type="entry name" value="Viral_coat"/>
</dbReference>
<evidence type="ECO:0000256" key="15">
    <source>
        <dbReference type="ARBA" id="ARBA00022595"/>
    </source>
</evidence>
<keyword evidence="15" id="KW-1162">Viral penetration into host cytoplasm</keyword>
<dbReference type="InterPro" id="IPR000605">
    <property type="entry name" value="Helicase_SF3_ssDNA/RNA_vir"/>
</dbReference>
<evidence type="ECO:0000256" key="27">
    <source>
        <dbReference type="ARBA" id="ARBA00022840"/>
    </source>
</evidence>
<evidence type="ECO:0000256" key="43">
    <source>
        <dbReference type="ARBA" id="ARBA00045311"/>
    </source>
</evidence>
<keyword evidence="18" id="KW-0548">Nucleotidyltransferase</keyword>
<dbReference type="SUPFAM" id="SSF50494">
    <property type="entry name" value="Trypsin-like serine proteases"/>
    <property type="match status" value="1"/>
</dbReference>
<dbReference type="Gene3D" id="3.30.70.270">
    <property type="match status" value="1"/>
</dbReference>
<name>A0A8F5PKA9_9PICO</name>
<evidence type="ECO:0000259" key="47">
    <source>
        <dbReference type="PROSITE" id="PS51874"/>
    </source>
</evidence>
<dbReference type="GO" id="GO:0039694">
    <property type="term" value="P:viral RNA genome replication"/>
    <property type="evidence" value="ECO:0007669"/>
    <property type="project" value="InterPro"/>
</dbReference>
<dbReference type="InterPro" id="IPR009003">
    <property type="entry name" value="Peptidase_S1_PA"/>
</dbReference>